<protein>
    <submittedName>
        <fullName evidence="1">Uncharacterized protein</fullName>
    </submittedName>
</protein>
<evidence type="ECO:0000313" key="2">
    <source>
        <dbReference type="Proteomes" id="UP000789833"/>
    </source>
</evidence>
<sequence>MRLLFVFLAILIVSGLYDYHHSAKLSLEMVAFNSLTKEESNRILVSPKDSHVNKVVVDHQLNSYLGGNHLNQILYEVTFNHTETDVVGNLIVYIAEDEMTVIGKKNHAIE</sequence>
<accession>A0ABM8YR96</accession>
<organism evidence="1 2">
    <name type="scientific">Sutcliffiella rhizosphaerae</name>
    <dbReference type="NCBI Taxonomy" id="2880967"/>
    <lineage>
        <taxon>Bacteria</taxon>
        <taxon>Bacillati</taxon>
        <taxon>Bacillota</taxon>
        <taxon>Bacilli</taxon>
        <taxon>Bacillales</taxon>
        <taxon>Bacillaceae</taxon>
        <taxon>Sutcliffiella</taxon>
    </lineage>
</organism>
<gene>
    <name evidence="1" type="ORF">BACCIP111883_03267</name>
</gene>
<dbReference type="Proteomes" id="UP000789833">
    <property type="component" value="Unassembled WGS sequence"/>
</dbReference>
<dbReference type="RefSeq" id="WP_230503165.1">
    <property type="nucleotide sequence ID" value="NZ_CAKJTJ010000022.1"/>
</dbReference>
<keyword evidence="2" id="KW-1185">Reference proteome</keyword>
<comment type="caution">
    <text evidence="1">The sequence shown here is derived from an EMBL/GenBank/DDBJ whole genome shotgun (WGS) entry which is preliminary data.</text>
</comment>
<dbReference type="EMBL" id="CAKJTJ010000022">
    <property type="protein sequence ID" value="CAG9622476.1"/>
    <property type="molecule type" value="Genomic_DNA"/>
</dbReference>
<reference evidence="1 2" key="1">
    <citation type="submission" date="2021-10" db="EMBL/GenBank/DDBJ databases">
        <authorList>
            <person name="Criscuolo A."/>
        </authorList>
    </citation>
    <scope>NUCLEOTIDE SEQUENCE [LARGE SCALE GENOMIC DNA]</scope>
    <source>
        <strain evidence="2">CIP 111883</strain>
    </source>
</reference>
<proteinExistence type="predicted"/>
<evidence type="ECO:0000313" key="1">
    <source>
        <dbReference type="EMBL" id="CAG9622476.1"/>
    </source>
</evidence>
<name>A0ABM8YR96_9BACI</name>